<reference evidence="2" key="1">
    <citation type="submission" date="2020-09" db="EMBL/GenBank/DDBJ databases">
        <title>Leviviricetes taxonomy.</title>
        <authorList>
            <person name="Stockdale S.R."/>
            <person name="Callanan J."/>
            <person name="Adriaenssens E.M."/>
            <person name="Kuhn J.H."/>
            <person name="Rumnieks J."/>
            <person name="Shkoporov A."/>
            <person name="Draper L.A."/>
            <person name="Ross P."/>
            <person name="Hill C."/>
        </authorList>
    </citation>
    <scope>NUCLEOTIDE SEQUENCE</scope>
</reference>
<dbReference type="EMBL" id="BK014213">
    <property type="protein sequence ID" value="DAD52810.1"/>
    <property type="molecule type" value="Genomic_RNA"/>
</dbReference>
<accession>A0A8S5L5Y5</accession>
<gene>
    <name evidence="2" type="primary">SRR7976357_11_1</name>
</gene>
<protein>
    <submittedName>
        <fullName evidence="2">Maturation protein</fullName>
    </submittedName>
</protein>
<name>A0A8S5L5Y5_9VIRU</name>
<evidence type="ECO:0000256" key="1">
    <source>
        <dbReference type="SAM" id="MobiDB-lite"/>
    </source>
</evidence>
<evidence type="ECO:0000313" key="3">
    <source>
        <dbReference type="Proteomes" id="UP000682009"/>
    </source>
</evidence>
<dbReference type="RefSeq" id="YP_010771457.1">
    <property type="nucleotide sequence ID" value="NC_074574.1"/>
</dbReference>
<proteinExistence type="predicted"/>
<organism evidence="2 3">
    <name type="scientific">ssRNA phage SRR7976357_11</name>
    <dbReference type="NCBI Taxonomy" id="2786740"/>
    <lineage>
        <taxon>Viruses</taxon>
        <taxon>Riboviria</taxon>
        <taxon>Orthornavirae</taxon>
        <taxon>Lenarviricota</taxon>
        <taxon>Leviviricetes</taxon>
        <taxon>Timlovirales</taxon>
        <taxon>Steitzviridae</taxon>
        <taxon>Fagihovirus</taxon>
        <taxon>Fagihovirus caenihabitans</taxon>
    </lineage>
</organism>
<dbReference type="GeneID" id="80401167"/>
<sequence length="382" mass="43806">MALKQRVRYRDKKVISGTTTVISTGAVSTYQYTEFWERTTDYTGKKKRKDYDGLLPVSDFDHDSVVNVPPFLTRKSGSWYHQGAPCQNTDPDTRHYPGRNSTQRNNENALYVARLLASTHPFRSEFSIPVAIAELLDIGSLFKLTARSFSELAGNAYLNYKFGWLQFVQDIRTLHKITTQIERRIKEFDSLAKHGGLRRSLGLDHTSWDEYTGPWTIWSTYGTDVTARFAYNVSLKVWGTVRWRWKAGAKVSLTKLEAFNLAVSNVFDLGQLDAETIWNAIPWTWLADYFIDVNSWLAATHGTDMVEPFDICICREYKNVKTQYPTGASARDVTIGRETRTIKSRDANLALSVLPPYRYTFFTTSMYLVLLALYGRFRGSTY</sequence>
<keyword evidence="3" id="KW-1185">Reference proteome</keyword>
<feature type="region of interest" description="Disordered" evidence="1">
    <location>
        <begin position="82"/>
        <end position="103"/>
    </location>
</feature>
<dbReference type="Proteomes" id="UP000682009">
    <property type="component" value="Segment"/>
</dbReference>
<dbReference type="KEGG" id="vg:80401167"/>
<evidence type="ECO:0000313" key="2">
    <source>
        <dbReference type="EMBL" id="DAD52810.1"/>
    </source>
</evidence>